<dbReference type="InterPro" id="IPR027443">
    <property type="entry name" value="IPNS-like_sf"/>
</dbReference>
<dbReference type="Gene3D" id="2.60.120.330">
    <property type="entry name" value="B-lactam Antibiotic, Isopenicillin N Synthase, Chain"/>
    <property type="match status" value="1"/>
</dbReference>
<dbReference type="Pfam" id="PF07350">
    <property type="entry name" value="Gig2-like"/>
    <property type="match status" value="1"/>
</dbReference>
<reference evidence="1 2" key="1">
    <citation type="submission" date="2020-01" db="EMBL/GenBank/DDBJ databases">
        <authorList>
            <person name="Gupta K D."/>
        </authorList>
    </citation>
    <scope>NUCLEOTIDE SEQUENCE [LARGE SCALE GENOMIC DNA]</scope>
</reference>
<name>A0A8S0WWK9_CYCAE</name>
<comment type="caution">
    <text evidence="1">The sequence shown here is derived from an EMBL/GenBank/DDBJ whole genome shotgun (WGS) entry which is preliminary data.</text>
</comment>
<dbReference type="EMBL" id="CACVBS010000060">
    <property type="protein sequence ID" value="CAA7267546.1"/>
    <property type="molecule type" value="Genomic_DNA"/>
</dbReference>
<dbReference type="OrthoDB" id="8249012at2759"/>
<evidence type="ECO:0000313" key="2">
    <source>
        <dbReference type="Proteomes" id="UP000467700"/>
    </source>
</evidence>
<dbReference type="Proteomes" id="UP000467700">
    <property type="component" value="Unassembled WGS sequence"/>
</dbReference>
<dbReference type="InterPro" id="IPR010856">
    <property type="entry name" value="Gig2-like"/>
</dbReference>
<evidence type="ECO:0000313" key="1">
    <source>
        <dbReference type="EMBL" id="CAA7267546.1"/>
    </source>
</evidence>
<sequence>MKLVICDASSDLLGATCMPSLDIGVYLVGISSEPQPHFTLFFVYISFEQVPRQTKVVARNRIRSMALPARFADLKAIIAASYPDFEQNVTKAWSEILAELATVTKTINEEGVNYIPQVNFADLGNLPKEDVEKIKRRGSVVIKDIVPDEQAMQWKEDLKEFIKANPSVEGVPANDKQFFQLYWTKPQVQARSHPNLLAATVWLNKLYHTKSSTGSPKLEGVDMNVALTYADRFRIRKPGITWNLHPPHIDGGTIERWEDSHFRRCFDDLFTGNWKAHDPFELEGRLDARSSLYGRPNQSSVFRTFQGWLAMSETAPTQGTLRVFPDVLLSNAYIILRPFFSPNVPVSSEEIYDAKNWKFDISNSEFHGIYPRDGGYAGPNPTPALHPHLRLEETMTSIPKVNPGDAVFWHCDVVHSVEREHTGNGDSAVMYIPAVPLTPQNQAYVERQKACFLEGQRPPDFPKGPAEAGFAGVASVGDVLSKEGLRAMGLVH</sequence>
<dbReference type="PANTHER" id="PTHR30613:SF1">
    <property type="entry name" value="DUF1479 DOMAIN PROTEIN (AFU_ORTHOLOGUE AFUA_5G09280)"/>
    <property type="match status" value="1"/>
</dbReference>
<keyword evidence="2" id="KW-1185">Reference proteome</keyword>
<gene>
    <name evidence="1" type="ORF">AAE3_LOCUS9786</name>
</gene>
<proteinExistence type="predicted"/>
<organism evidence="1 2">
    <name type="scientific">Cyclocybe aegerita</name>
    <name type="common">Black poplar mushroom</name>
    <name type="synonym">Agrocybe aegerita</name>
    <dbReference type="NCBI Taxonomy" id="1973307"/>
    <lineage>
        <taxon>Eukaryota</taxon>
        <taxon>Fungi</taxon>
        <taxon>Dikarya</taxon>
        <taxon>Basidiomycota</taxon>
        <taxon>Agaricomycotina</taxon>
        <taxon>Agaricomycetes</taxon>
        <taxon>Agaricomycetidae</taxon>
        <taxon>Agaricales</taxon>
        <taxon>Agaricineae</taxon>
        <taxon>Bolbitiaceae</taxon>
        <taxon>Cyclocybe</taxon>
    </lineage>
</organism>
<evidence type="ECO:0008006" key="3">
    <source>
        <dbReference type="Google" id="ProtNLM"/>
    </source>
</evidence>
<dbReference type="PANTHER" id="PTHR30613">
    <property type="entry name" value="UNCHARACTERIZED PROTEIN YBIU-RELATED"/>
    <property type="match status" value="1"/>
</dbReference>
<protein>
    <recommendedName>
        <fullName evidence="3">DUF1479-domain-containing protein</fullName>
    </recommendedName>
</protein>
<dbReference type="AlphaFoldDB" id="A0A8S0WWK9"/>
<accession>A0A8S0WWK9</accession>
<dbReference type="SUPFAM" id="SSF51197">
    <property type="entry name" value="Clavaminate synthase-like"/>
    <property type="match status" value="1"/>
</dbReference>